<dbReference type="InterPro" id="IPR017907">
    <property type="entry name" value="Znf_RING_CS"/>
</dbReference>
<dbReference type="InterPro" id="IPR040909">
    <property type="entry name" value="CHFR_Znf-CRD"/>
</dbReference>
<accession>D3BBP0</accession>
<evidence type="ECO:0000256" key="9">
    <source>
        <dbReference type="ARBA" id="ARBA00022723"/>
    </source>
</evidence>
<feature type="compositionally biased region" description="Acidic residues" evidence="19">
    <location>
        <begin position="438"/>
        <end position="459"/>
    </location>
</feature>
<dbReference type="SUPFAM" id="SSF49879">
    <property type="entry name" value="SMAD/FHA domain"/>
    <property type="match status" value="1"/>
</dbReference>
<dbReference type="STRING" id="670386.D3BBP0"/>
<keyword evidence="23" id="KW-1185">Reference proteome</keyword>
<dbReference type="PROSITE" id="PS00518">
    <property type="entry name" value="ZF_RING_1"/>
    <property type="match status" value="1"/>
</dbReference>
<evidence type="ECO:0000256" key="13">
    <source>
        <dbReference type="ARBA" id="ARBA00022833"/>
    </source>
</evidence>
<keyword evidence="11" id="KW-0498">Mitosis</keyword>
<evidence type="ECO:0000256" key="5">
    <source>
        <dbReference type="ARBA" id="ARBA00012483"/>
    </source>
</evidence>
<dbReference type="UniPathway" id="UPA00143"/>
<dbReference type="OMA" id="SNYWFPG"/>
<dbReference type="PANTHER" id="PTHR16079:SF4">
    <property type="entry name" value="E3 UBIQUITIN-PROTEIN LIGASE CHFR"/>
    <property type="match status" value="1"/>
</dbReference>
<gene>
    <name evidence="22" type="ORF">PPL_05909</name>
</gene>
<evidence type="ECO:0000256" key="3">
    <source>
        <dbReference type="ARBA" id="ARBA00004906"/>
    </source>
</evidence>
<evidence type="ECO:0000256" key="16">
    <source>
        <dbReference type="ARBA" id="ARBA00029800"/>
    </source>
</evidence>
<dbReference type="InParanoid" id="D3BBP0"/>
<dbReference type="GeneID" id="31361393"/>
<dbReference type="Pfam" id="PF17979">
    <property type="entry name" value="zf-CRD"/>
    <property type="match status" value="1"/>
</dbReference>
<keyword evidence="10 18" id="KW-0863">Zinc-finger</keyword>
<evidence type="ECO:0000256" key="11">
    <source>
        <dbReference type="ARBA" id="ARBA00022776"/>
    </source>
</evidence>
<evidence type="ECO:0000256" key="2">
    <source>
        <dbReference type="ARBA" id="ARBA00004322"/>
    </source>
</evidence>
<dbReference type="EMBL" id="ADBJ01000026">
    <property type="protein sequence ID" value="EFA81073.1"/>
    <property type="molecule type" value="Genomic_DNA"/>
</dbReference>
<dbReference type="CDD" id="cd16503">
    <property type="entry name" value="RING-HC_CHFR"/>
    <property type="match status" value="1"/>
</dbReference>
<feature type="compositionally biased region" description="Polar residues" evidence="19">
    <location>
        <begin position="234"/>
        <end position="263"/>
    </location>
</feature>
<dbReference type="InterPro" id="IPR001841">
    <property type="entry name" value="Znf_RING"/>
</dbReference>
<evidence type="ECO:0000313" key="22">
    <source>
        <dbReference type="EMBL" id="EFA81073.1"/>
    </source>
</evidence>
<evidence type="ECO:0000256" key="7">
    <source>
        <dbReference type="ARBA" id="ARBA00022618"/>
    </source>
</evidence>
<dbReference type="PROSITE" id="PS50089">
    <property type="entry name" value="ZF_RING_2"/>
    <property type="match status" value="1"/>
</dbReference>
<dbReference type="GO" id="GO:0061630">
    <property type="term" value="F:ubiquitin protein ligase activity"/>
    <property type="evidence" value="ECO:0007669"/>
    <property type="project" value="UniProtKB-EC"/>
</dbReference>
<dbReference type="InterPro" id="IPR013083">
    <property type="entry name" value="Znf_RING/FYVE/PHD"/>
</dbReference>
<dbReference type="InterPro" id="IPR000253">
    <property type="entry name" value="FHA_dom"/>
</dbReference>
<dbReference type="PROSITE" id="PS50006">
    <property type="entry name" value="FHA_DOMAIN"/>
    <property type="match status" value="1"/>
</dbReference>
<evidence type="ECO:0000313" key="23">
    <source>
        <dbReference type="Proteomes" id="UP000001396"/>
    </source>
</evidence>
<dbReference type="GO" id="GO:0005634">
    <property type="term" value="C:nucleus"/>
    <property type="evidence" value="ECO:0007669"/>
    <property type="project" value="TreeGrafter"/>
</dbReference>
<dbReference type="PANTHER" id="PTHR16079">
    <property type="entry name" value="UBIQUITIN LIGASE PROTEIN CHFR"/>
    <property type="match status" value="1"/>
</dbReference>
<dbReference type="InterPro" id="IPR008984">
    <property type="entry name" value="SMAD_FHA_dom_sf"/>
</dbReference>
<dbReference type="Proteomes" id="UP000001396">
    <property type="component" value="Unassembled WGS sequence"/>
</dbReference>
<feature type="region of interest" description="Disordered" evidence="19">
    <location>
        <begin position="436"/>
        <end position="459"/>
    </location>
</feature>
<feature type="region of interest" description="Disordered" evidence="19">
    <location>
        <begin position="156"/>
        <end position="326"/>
    </location>
</feature>
<evidence type="ECO:0000256" key="1">
    <source>
        <dbReference type="ARBA" id="ARBA00000900"/>
    </source>
</evidence>
<evidence type="ECO:0000256" key="8">
    <source>
        <dbReference type="ARBA" id="ARBA00022679"/>
    </source>
</evidence>
<organism evidence="22 23">
    <name type="scientific">Heterostelium pallidum (strain ATCC 26659 / Pp 5 / PN500)</name>
    <name type="common">Cellular slime mold</name>
    <name type="synonym">Polysphondylium pallidum</name>
    <dbReference type="NCBI Taxonomy" id="670386"/>
    <lineage>
        <taxon>Eukaryota</taxon>
        <taxon>Amoebozoa</taxon>
        <taxon>Evosea</taxon>
        <taxon>Eumycetozoa</taxon>
        <taxon>Dictyostelia</taxon>
        <taxon>Acytosteliales</taxon>
        <taxon>Acytosteliaceae</taxon>
        <taxon>Heterostelium</taxon>
    </lineage>
</organism>
<sequence length="689" mass="77526">MDSDLDRTFTSNGGDTSLADIDQIMTSESKWARLASENPAFAHIELEVDECTFGRARTCNIKHDDKRISSNHCRLYRKREPGETDYRFYLEDTRKKIGKGNTVSIVHGNEIALTTNIDPDDEKRLVYTFQDWDKIRRDRAEELRKQAEEERLRLEAEERDRLADEPGNTQVLDESATDMVSPIKSDKTDISANDDSMDMTTATTPSKLTKNGTELVLDTSSTTTDNNTPDTPTKRSSSNNSNVTPTKNGSKSSISPAGSFNNNDTTTTTTTTTGTAAATTTTPDQTKPTTTTLTTQSSTVKRKSSDLSSDNNNNNNNSNTDSTKKTKIEHDSMEDNLICGICQEIIHKCLTLIPCMHNFCMCCYGDWRANSSICPQCRSSVKSGQKNHAINNLIESYLKVNPSKKRDADELKEMDDRCKITEEMLQKGVLNKIKNNEYYDDDDDEEDYDNEDDYDDDEDNYHAPGLFNQHLAFNKCYFCTNPTPDGFKCPDQNAAHQYCAGCSARFPLRVPPPYKDKCDLCSKPYCDNVRACPMTNISKVNNLVNQHINDIPHNSLSGNQYEIKIVTDYLAKHNKTVDQLYHEVLADIDSGKIPADTIKTLNATPAKSDSWACNVCTRHVFAQGLFTYRKNIPKADLPDYAQARDNCYYGKNCRTQFNKFDHAKKLNHVCEQSSSILIEGAGVQPHFDH</sequence>
<evidence type="ECO:0000256" key="19">
    <source>
        <dbReference type="SAM" id="MobiDB-lite"/>
    </source>
</evidence>
<evidence type="ECO:0000256" key="10">
    <source>
        <dbReference type="ARBA" id="ARBA00022771"/>
    </source>
</evidence>
<evidence type="ECO:0000256" key="12">
    <source>
        <dbReference type="ARBA" id="ARBA00022786"/>
    </source>
</evidence>
<dbReference type="SUPFAM" id="SSF57850">
    <property type="entry name" value="RING/U-box"/>
    <property type="match status" value="1"/>
</dbReference>
<dbReference type="FunFam" id="3.30.40.10:FF:000203">
    <property type="entry name" value="E3 ubiquitin-protein ligase CHFR isoform X1"/>
    <property type="match status" value="1"/>
</dbReference>
<name>D3BBP0_HETP5</name>
<dbReference type="GO" id="GO:0006511">
    <property type="term" value="P:ubiquitin-dependent protein catabolic process"/>
    <property type="evidence" value="ECO:0007669"/>
    <property type="project" value="TreeGrafter"/>
</dbReference>
<feature type="compositionally biased region" description="Polar residues" evidence="19">
    <location>
        <begin position="190"/>
        <end position="212"/>
    </location>
</feature>
<evidence type="ECO:0000256" key="4">
    <source>
        <dbReference type="ARBA" id="ARBA00005797"/>
    </source>
</evidence>
<feature type="compositionally biased region" description="Low complexity" evidence="19">
    <location>
        <begin position="219"/>
        <end position="231"/>
    </location>
</feature>
<dbReference type="EC" id="2.3.2.27" evidence="5"/>
<evidence type="ECO:0000256" key="17">
    <source>
        <dbReference type="ARBA" id="ARBA00031332"/>
    </source>
</evidence>
<dbReference type="FunCoup" id="D3BBP0">
    <property type="interactions" value="120"/>
</dbReference>
<keyword evidence="15" id="KW-0131">Cell cycle</keyword>
<keyword evidence="9" id="KW-0479">Metal-binding</keyword>
<evidence type="ECO:0000256" key="15">
    <source>
        <dbReference type="ARBA" id="ARBA00023306"/>
    </source>
</evidence>
<dbReference type="Gene3D" id="3.30.40.10">
    <property type="entry name" value="Zinc/RING finger domain, C3HC4 (zinc finger)"/>
    <property type="match status" value="1"/>
</dbReference>
<keyword evidence="14" id="KW-0539">Nucleus</keyword>
<feature type="domain" description="FHA" evidence="20">
    <location>
        <begin position="51"/>
        <end position="111"/>
    </location>
</feature>
<reference evidence="22 23" key="1">
    <citation type="journal article" date="2011" name="Genome Res.">
        <title>Phylogeny-wide analysis of social amoeba genomes highlights ancient origins for complex intercellular communication.</title>
        <authorList>
            <person name="Heidel A.J."/>
            <person name="Lawal H.M."/>
            <person name="Felder M."/>
            <person name="Schilde C."/>
            <person name="Helps N.R."/>
            <person name="Tunggal B."/>
            <person name="Rivero F."/>
            <person name="John U."/>
            <person name="Schleicher M."/>
            <person name="Eichinger L."/>
            <person name="Platzer M."/>
            <person name="Noegel A.A."/>
            <person name="Schaap P."/>
            <person name="Gloeckner G."/>
        </authorList>
    </citation>
    <scope>NUCLEOTIDE SEQUENCE [LARGE SCALE GENOMIC DNA]</scope>
    <source>
        <strain evidence="23">ATCC 26659 / Pp 5 / PN500</strain>
    </source>
</reference>
<feature type="compositionally biased region" description="Low complexity" evidence="19">
    <location>
        <begin position="264"/>
        <end position="299"/>
    </location>
</feature>
<keyword evidence="7" id="KW-0132">Cell division</keyword>
<dbReference type="Pfam" id="PF00498">
    <property type="entry name" value="FHA"/>
    <property type="match status" value="1"/>
</dbReference>
<evidence type="ECO:0000259" key="20">
    <source>
        <dbReference type="PROSITE" id="PS50006"/>
    </source>
</evidence>
<protein>
    <recommendedName>
        <fullName evidence="6">E3 ubiquitin-protein ligase CHFR</fullName>
        <ecNumber evidence="5">2.3.2.27</ecNumber>
    </recommendedName>
    <alternativeName>
        <fullName evidence="17">Checkpoint with forkhead and RING finger domains protein</fullName>
    </alternativeName>
    <alternativeName>
        <fullName evidence="16">RING-type E3 ubiquitin transferase CHFR</fullName>
    </alternativeName>
</protein>
<feature type="compositionally biased region" description="Low complexity" evidence="19">
    <location>
        <begin position="306"/>
        <end position="321"/>
    </location>
</feature>
<evidence type="ECO:0000256" key="14">
    <source>
        <dbReference type="ARBA" id="ARBA00023242"/>
    </source>
</evidence>
<dbReference type="GO" id="GO:0008270">
    <property type="term" value="F:zinc ion binding"/>
    <property type="evidence" value="ECO:0007669"/>
    <property type="project" value="UniProtKB-KW"/>
</dbReference>
<comment type="pathway">
    <text evidence="3">Protein modification; protein ubiquitination.</text>
</comment>
<comment type="catalytic activity">
    <reaction evidence="1">
        <text>S-ubiquitinyl-[E2 ubiquitin-conjugating enzyme]-L-cysteine + [acceptor protein]-L-lysine = [E2 ubiquitin-conjugating enzyme]-L-cysteine + N(6)-ubiquitinyl-[acceptor protein]-L-lysine.</text>
        <dbReference type="EC" id="2.3.2.27"/>
    </reaction>
</comment>
<dbReference type="GO" id="GO:0051301">
    <property type="term" value="P:cell division"/>
    <property type="evidence" value="ECO:0007669"/>
    <property type="project" value="UniProtKB-KW"/>
</dbReference>
<dbReference type="GO" id="GO:0016567">
    <property type="term" value="P:protein ubiquitination"/>
    <property type="evidence" value="ECO:0007669"/>
    <property type="project" value="UniProtKB-UniPathway"/>
</dbReference>
<proteinExistence type="inferred from homology"/>
<dbReference type="Gene3D" id="2.60.200.20">
    <property type="match status" value="1"/>
</dbReference>
<dbReference type="InterPro" id="IPR052256">
    <property type="entry name" value="E3_ubiquitin-ligase_CHFR"/>
</dbReference>
<comment type="subcellular location">
    <subcellularLocation>
        <location evidence="2">Nucleus</location>
        <location evidence="2">PML body</location>
    </subcellularLocation>
</comment>
<evidence type="ECO:0000256" key="6">
    <source>
        <dbReference type="ARBA" id="ARBA00017908"/>
    </source>
</evidence>
<keyword evidence="13" id="KW-0862">Zinc</keyword>
<comment type="caution">
    <text evidence="22">The sequence shown here is derived from an EMBL/GenBank/DDBJ whole genome shotgun (WGS) entry which is preliminary data.</text>
</comment>
<keyword evidence="12" id="KW-0833">Ubl conjugation pathway</keyword>
<comment type="similarity">
    <text evidence="4">Belongs to the CHFR family.</text>
</comment>
<dbReference type="RefSeq" id="XP_020433191.1">
    <property type="nucleotide sequence ID" value="XM_020576779.1"/>
</dbReference>
<keyword evidence="8" id="KW-0808">Transferase</keyword>
<evidence type="ECO:0000259" key="21">
    <source>
        <dbReference type="PROSITE" id="PS50089"/>
    </source>
</evidence>
<feature type="domain" description="RING-type" evidence="21">
    <location>
        <begin position="339"/>
        <end position="378"/>
    </location>
</feature>
<evidence type="ECO:0000256" key="18">
    <source>
        <dbReference type="PROSITE-ProRule" id="PRU00175"/>
    </source>
</evidence>
<dbReference type="AlphaFoldDB" id="D3BBP0"/>